<keyword evidence="2" id="KW-1185">Reference proteome</keyword>
<dbReference type="InterPro" id="IPR010466">
    <property type="entry name" value="DUF1058"/>
</dbReference>
<dbReference type="Proteomes" id="UP000759103">
    <property type="component" value="Unassembled WGS sequence"/>
</dbReference>
<sequence length="156" mass="16776">MAAVMVAAMACGAAADAAPDLREPPYFASLSPSRARMRTGPGRTFPSSWVYVRADLPVRVVAVFKEWRKVEDPGGTQGWMLGTLVSHIRTAIVTGGEPAELRDRPGGPHVLWRAQPGVVGRLSQCGNGWCRFDVHGQAGFVQTERLWGVAPGEVLP</sequence>
<dbReference type="Pfam" id="PF06347">
    <property type="entry name" value="SH3_4"/>
    <property type="match status" value="2"/>
</dbReference>
<protein>
    <recommendedName>
        <fullName evidence="3">SH3-like domain-containing protein</fullName>
    </recommendedName>
</protein>
<evidence type="ECO:0008006" key="3">
    <source>
        <dbReference type="Google" id="ProtNLM"/>
    </source>
</evidence>
<evidence type="ECO:0000313" key="1">
    <source>
        <dbReference type="EMBL" id="MBW6529259.1"/>
    </source>
</evidence>
<reference evidence="1 2" key="1">
    <citation type="submission" date="2021-07" db="EMBL/GenBank/DDBJ databases">
        <title>Sphingomonas sp.</title>
        <authorList>
            <person name="Feng G."/>
            <person name="Li J."/>
            <person name="Pan M."/>
        </authorList>
    </citation>
    <scope>NUCLEOTIDE SEQUENCE [LARGE SCALE GENOMIC DNA]</scope>
    <source>
        <strain evidence="1 2">RRHST34</strain>
    </source>
</reference>
<organism evidence="1 2">
    <name type="scientific">Sphingomonas citri</name>
    <dbReference type="NCBI Taxonomy" id="2862499"/>
    <lineage>
        <taxon>Bacteria</taxon>
        <taxon>Pseudomonadati</taxon>
        <taxon>Pseudomonadota</taxon>
        <taxon>Alphaproteobacteria</taxon>
        <taxon>Sphingomonadales</taxon>
        <taxon>Sphingomonadaceae</taxon>
        <taxon>Sphingomonas</taxon>
    </lineage>
</organism>
<accession>A0ABS7BI41</accession>
<comment type="caution">
    <text evidence="1">The sequence shown here is derived from an EMBL/GenBank/DDBJ whole genome shotgun (WGS) entry which is preliminary data.</text>
</comment>
<evidence type="ECO:0000313" key="2">
    <source>
        <dbReference type="Proteomes" id="UP000759103"/>
    </source>
</evidence>
<name>A0ABS7BI41_9SPHN</name>
<dbReference type="EMBL" id="JAHXZN010000001">
    <property type="protein sequence ID" value="MBW6529259.1"/>
    <property type="molecule type" value="Genomic_DNA"/>
</dbReference>
<proteinExistence type="predicted"/>
<gene>
    <name evidence="1" type="ORF">KZ820_00780</name>
</gene>